<name>A0A918UVH2_9ACTN</name>
<evidence type="ECO:0000313" key="4">
    <source>
        <dbReference type="Proteomes" id="UP000622166"/>
    </source>
</evidence>
<keyword evidence="4" id="KW-1185">Reference proteome</keyword>
<comment type="caution">
    <text evidence="3">The sequence shown here is derived from an EMBL/GenBank/DDBJ whole genome shotgun (WGS) entry which is preliminary data.</text>
</comment>
<keyword evidence="2" id="KW-0812">Transmembrane</keyword>
<keyword evidence="2" id="KW-0472">Membrane</keyword>
<evidence type="ECO:0000313" key="3">
    <source>
        <dbReference type="EMBL" id="GGZ35774.1"/>
    </source>
</evidence>
<dbReference type="Proteomes" id="UP000622166">
    <property type="component" value="Unassembled WGS sequence"/>
</dbReference>
<feature type="transmembrane region" description="Helical" evidence="2">
    <location>
        <begin position="68"/>
        <end position="87"/>
    </location>
</feature>
<dbReference type="AlphaFoldDB" id="A0A918UVH2"/>
<feature type="transmembrane region" description="Helical" evidence="2">
    <location>
        <begin position="390"/>
        <end position="409"/>
    </location>
</feature>
<gene>
    <name evidence="3" type="ORF">GCM10010365_65880</name>
</gene>
<protein>
    <submittedName>
        <fullName evidence="3">Uncharacterized protein</fullName>
    </submittedName>
</protein>
<sequence length="423" mass="44893">MAREESRRPAPHGRLRGVAQTVARLGRPAVHLASATAAVAAELARRVRRYAWPSAAGRRNSAYLRDRLVALPLLAVVAFGAFGWAYAGVRGDLAHVRDRLAPALVDLADAKASLLIAQTEADRNLGDDGAAELSGLSERYRIRVARATQSLNQALRGGALTRGEEQELRVVSALVVDYTAWVARAQGHATDSVLRDAELTYARTMLCPTSPPKDRTGRKPPTCVAQSSDTATTGSAATTIVDRVADLEQRVRNRIAARAAWGSGVITAAAVSGAAFLLLAAGLLRTTVFLRRRFRIRLSVPLAAAAVPLFAVPLLVWDAWRAHGAQDEAVTVADALVEGVTADTEIGAEERPFDRTGPRERSKPIAELASQVDGELAEGRIAVLDEAAPFVLPAGLATAALAGGALHAYRREYLVVVRPGAVS</sequence>
<evidence type="ECO:0000256" key="2">
    <source>
        <dbReference type="SAM" id="Phobius"/>
    </source>
</evidence>
<proteinExistence type="predicted"/>
<organism evidence="3 4">
    <name type="scientific">Streptomyces poonensis</name>
    <dbReference type="NCBI Taxonomy" id="68255"/>
    <lineage>
        <taxon>Bacteria</taxon>
        <taxon>Bacillati</taxon>
        <taxon>Actinomycetota</taxon>
        <taxon>Actinomycetes</taxon>
        <taxon>Kitasatosporales</taxon>
        <taxon>Streptomycetaceae</taxon>
        <taxon>Streptomyces</taxon>
    </lineage>
</organism>
<feature type="transmembrane region" description="Helical" evidence="2">
    <location>
        <begin position="296"/>
        <end position="317"/>
    </location>
</feature>
<feature type="transmembrane region" description="Helical" evidence="2">
    <location>
        <begin position="259"/>
        <end position="284"/>
    </location>
</feature>
<accession>A0A918UVH2</accession>
<dbReference type="RefSeq" id="WP_189865642.1">
    <property type="nucleotide sequence ID" value="NZ_BMVW01000018.1"/>
</dbReference>
<dbReference type="EMBL" id="BMVW01000018">
    <property type="protein sequence ID" value="GGZ35774.1"/>
    <property type="molecule type" value="Genomic_DNA"/>
</dbReference>
<feature type="region of interest" description="Disordered" evidence="1">
    <location>
        <begin position="208"/>
        <end position="230"/>
    </location>
</feature>
<reference evidence="3" key="2">
    <citation type="submission" date="2020-09" db="EMBL/GenBank/DDBJ databases">
        <authorList>
            <person name="Sun Q."/>
            <person name="Ohkuma M."/>
        </authorList>
    </citation>
    <scope>NUCLEOTIDE SEQUENCE</scope>
    <source>
        <strain evidence="3">JCM 4815</strain>
    </source>
</reference>
<keyword evidence="2" id="KW-1133">Transmembrane helix</keyword>
<reference evidence="3" key="1">
    <citation type="journal article" date="2014" name="Int. J. Syst. Evol. Microbiol.">
        <title>Complete genome sequence of Corynebacterium casei LMG S-19264T (=DSM 44701T), isolated from a smear-ripened cheese.</title>
        <authorList>
            <consortium name="US DOE Joint Genome Institute (JGI-PGF)"/>
            <person name="Walter F."/>
            <person name="Albersmeier A."/>
            <person name="Kalinowski J."/>
            <person name="Ruckert C."/>
        </authorList>
    </citation>
    <scope>NUCLEOTIDE SEQUENCE</scope>
    <source>
        <strain evidence="3">JCM 4815</strain>
    </source>
</reference>
<evidence type="ECO:0000256" key="1">
    <source>
        <dbReference type="SAM" id="MobiDB-lite"/>
    </source>
</evidence>